<evidence type="ECO:0000313" key="3">
    <source>
        <dbReference type="Proteomes" id="UP000268321"/>
    </source>
</evidence>
<dbReference type="InterPro" id="IPR036873">
    <property type="entry name" value="Rhodanese-like_dom_sf"/>
</dbReference>
<dbReference type="GO" id="GO:0004792">
    <property type="term" value="F:thiosulfate-cyanide sulfurtransferase activity"/>
    <property type="evidence" value="ECO:0007669"/>
    <property type="project" value="TreeGrafter"/>
</dbReference>
<organism evidence="2 3">
    <name type="scientific">Metschnikowia bicuspidata</name>
    <dbReference type="NCBI Taxonomy" id="27322"/>
    <lineage>
        <taxon>Eukaryota</taxon>
        <taxon>Fungi</taxon>
        <taxon>Dikarya</taxon>
        <taxon>Ascomycota</taxon>
        <taxon>Saccharomycotina</taxon>
        <taxon>Pichiomycetes</taxon>
        <taxon>Metschnikowiaceae</taxon>
        <taxon>Metschnikowia</taxon>
    </lineage>
</organism>
<dbReference type="Gene3D" id="3.40.250.10">
    <property type="entry name" value="Rhodanese-like domain"/>
    <property type="match status" value="2"/>
</dbReference>
<name>A0A4P9ZBB9_9ASCO</name>
<dbReference type="SUPFAM" id="SSF52821">
    <property type="entry name" value="Rhodanese/Cell cycle control phosphatase"/>
    <property type="match status" value="2"/>
</dbReference>
<protein>
    <recommendedName>
        <fullName evidence="4">Rhodanese domain-containing protein</fullName>
    </recommendedName>
</protein>
<dbReference type="PANTHER" id="PTHR11364:SF27">
    <property type="entry name" value="SULFURTRANSFERASE"/>
    <property type="match status" value="1"/>
</dbReference>
<keyword evidence="3" id="KW-1185">Reference proteome</keyword>
<gene>
    <name evidence="2" type="ORF">METBISCDRAFT_31126</name>
</gene>
<dbReference type="OrthoDB" id="270167at2759"/>
<dbReference type="InterPro" id="IPR045078">
    <property type="entry name" value="TST/MPST-like"/>
</dbReference>
<dbReference type="AlphaFoldDB" id="A0A4P9ZBB9"/>
<evidence type="ECO:0000256" key="1">
    <source>
        <dbReference type="ARBA" id="ARBA00022679"/>
    </source>
</evidence>
<reference evidence="3" key="1">
    <citation type="journal article" date="2018" name="Nat. Microbiol.">
        <title>Leveraging single-cell genomics to expand the fungal tree of life.</title>
        <authorList>
            <person name="Ahrendt S.R."/>
            <person name="Quandt C.A."/>
            <person name="Ciobanu D."/>
            <person name="Clum A."/>
            <person name="Salamov A."/>
            <person name="Andreopoulos B."/>
            <person name="Cheng J.F."/>
            <person name="Woyke T."/>
            <person name="Pelin A."/>
            <person name="Henrissat B."/>
            <person name="Reynolds N.K."/>
            <person name="Benny G.L."/>
            <person name="Smith M.E."/>
            <person name="James T.Y."/>
            <person name="Grigoriev I.V."/>
        </authorList>
    </citation>
    <scope>NUCLEOTIDE SEQUENCE [LARGE SCALE GENOMIC DNA]</scope>
    <source>
        <strain evidence="3">Baker2002</strain>
    </source>
</reference>
<evidence type="ECO:0008006" key="4">
    <source>
        <dbReference type="Google" id="ProtNLM"/>
    </source>
</evidence>
<keyword evidence="1" id="KW-0808">Transferase</keyword>
<proteinExistence type="predicted"/>
<dbReference type="EMBL" id="ML004465">
    <property type="protein sequence ID" value="RKP30126.1"/>
    <property type="molecule type" value="Genomic_DNA"/>
</dbReference>
<accession>A0A4P9ZBB9</accession>
<dbReference type="Proteomes" id="UP000268321">
    <property type="component" value="Unassembled WGS sequence"/>
</dbReference>
<sequence>MPHARYCARSEYVSGDRLPKVVFFELDMVSKPSKYPHMLPSHLVIRKAAGDLGILPADTRVLSTCVARTFTLNGHKNVYFLDHFELFKKEFAVERGGVTVPVPVQYDGIGQEQFFRNYRDQVIEFEKLLDSIENNTLTEHFYHFNARSAGRFAGTDPEPRPELSLGLVARDEPVRLFKDNFGLDLEAPLDKGIIFSCGSGVTVVVLRTAIKSIDEAIPLRVYNESWPEWALRAPEHIAKH</sequence>
<dbReference type="GO" id="GO:0005739">
    <property type="term" value="C:mitochondrion"/>
    <property type="evidence" value="ECO:0007669"/>
    <property type="project" value="TreeGrafter"/>
</dbReference>
<evidence type="ECO:0000313" key="2">
    <source>
        <dbReference type="EMBL" id="RKP30126.1"/>
    </source>
</evidence>
<dbReference type="PANTHER" id="PTHR11364">
    <property type="entry name" value="THIOSULFATE SULFERTANSFERASE"/>
    <property type="match status" value="1"/>
</dbReference>